<sequence>MPLGVGKKLSELKRETKRVFKGAGFPIKDVHNNVIELKDGTFKAVLKITQPINSGLMSEKELKRSVQAIQRSLNGFRIGDNNQILISTERMDIRKYLRHLDELYDQAENVFVRDRVEAKREFLQEKSKVVRSILTFYIVLSSRSKRLERARDELEKAESKVKTALSRGRMKFARLEGDELMKTLYDKFNPTTSEKVPYRPGMDVWNLRPSGISDRRDCMEMDRMKYRFLYFTDFPERVGKRWLVDLLTSGLNMDLSITLVAGDKSEVVKSTDESIREIRMKLRNKGKLDESEKIDLETDEESLRQMLQDLKGSTEKLFQTSFVLAIRERNLEELNEAVGEAVGTLGVAGIDAREIYFALTGPRHDLLFYTVPIAYQNKDFQRRIYWPFSAKTLAGMLPFDSTELNWNKGILKGFNANDMIITYDRWDRDHFFNGNEIILGTSGAGKSYYLRLDIWREANFGKANRINVLDVEGEYLNIPGANVIDFHLGSRHTTNPFHIRSTVVDSDSEKLDGKVDVGGYLRQKIDRLVFFFGWIAPGLEEDTYLKAILTEAIERTYRRVGLTYDGYVLLDSKKLKPEIAEHYNDLERRGMIPHLPPIFPTLSDLVEELGELENEYGEQVEKDIGMLLMALKPYTTGAYSSLFNGQTNWDLDHKINVLNISAVTPNIQSPLMDLMVAELWDEVKKDRDEKIVTYVDEAHKIANKRKPQTLEFLADAAKRFRKYSACLVTATQNVGDFMAVEEFGRALLNNSWFKTFFMMFDDDVQALSFMNFNEPELELLKADDEVDEERKGRGLHMVGRKRVVMQVEASMDEKKMLGLPIQSA</sequence>
<dbReference type="Gene3D" id="3.40.50.300">
    <property type="entry name" value="P-loop containing nucleotide triphosphate hydrolases"/>
    <property type="match status" value="1"/>
</dbReference>
<evidence type="ECO:0000259" key="2">
    <source>
        <dbReference type="Pfam" id="PF19044"/>
    </source>
</evidence>
<proteinExistence type="predicted"/>
<dbReference type="SUPFAM" id="SSF52540">
    <property type="entry name" value="P-loop containing nucleoside triphosphate hydrolases"/>
    <property type="match status" value="1"/>
</dbReference>
<keyword evidence="4" id="KW-1185">Reference proteome</keyword>
<dbReference type="EMBL" id="JBHSAP010000002">
    <property type="protein sequence ID" value="MFC4075256.1"/>
    <property type="molecule type" value="Genomic_DNA"/>
</dbReference>
<dbReference type="PANTHER" id="PTHR30121:SF11">
    <property type="entry name" value="AAA+ ATPASE DOMAIN-CONTAINING PROTEIN"/>
    <property type="match status" value="1"/>
</dbReference>
<gene>
    <name evidence="3" type="ORF">ACFOUO_00260</name>
</gene>
<dbReference type="RefSeq" id="WP_380700997.1">
    <property type="nucleotide sequence ID" value="NZ_JBHSAP010000002.1"/>
</dbReference>
<name>A0ABV8J8Y7_9BACL</name>
<evidence type="ECO:0000313" key="3">
    <source>
        <dbReference type="EMBL" id="MFC4075256.1"/>
    </source>
</evidence>
<evidence type="ECO:0000256" key="1">
    <source>
        <dbReference type="SAM" id="Coils"/>
    </source>
</evidence>
<protein>
    <submittedName>
        <fullName evidence="3">VirB4 family type IV secretion system protein</fullName>
    </submittedName>
</protein>
<comment type="caution">
    <text evidence="3">The sequence shown here is derived from an EMBL/GenBank/DDBJ whole genome shotgun (WGS) entry which is preliminary data.</text>
</comment>
<keyword evidence="1" id="KW-0175">Coiled coil</keyword>
<dbReference type="InterPro" id="IPR027417">
    <property type="entry name" value="P-loop_NTPase"/>
</dbReference>
<dbReference type="PANTHER" id="PTHR30121">
    <property type="entry name" value="UNCHARACTERIZED PROTEIN YJGR-RELATED"/>
    <property type="match status" value="1"/>
</dbReference>
<dbReference type="InterPro" id="IPR051162">
    <property type="entry name" value="T4SS_component"/>
</dbReference>
<dbReference type="CDD" id="cd01127">
    <property type="entry name" value="TrwB_TraG_TraD_VirD4"/>
    <property type="match status" value="1"/>
</dbReference>
<organism evidence="3 4">
    <name type="scientific">Salinithrix halophila</name>
    <dbReference type="NCBI Taxonomy" id="1485204"/>
    <lineage>
        <taxon>Bacteria</taxon>
        <taxon>Bacillati</taxon>
        <taxon>Bacillota</taxon>
        <taxon>Bacilli</taxon>
        <taxon>Bacillales</taxon>
        <taxon>Thermoactinomycetaceae</taxon>
        <taxon>Salinithrix</taxon>
    </lineage>
</organism>
<dbReference type="Proteomes" id="UP001595843">
    <property type="component" value="Unassembled WGS sequence"/>
</dbReference>
<dbReference type="Pfam" id="PF19044">
    <property type="entry name" value="P-loop_TraG"/>
    <property type="match status" value="1"/>
</dbReference>
<dbReference type="InterPro" id="IPR043964">
    <property type="entry name" value="P-loop_TraG"/>
</dbReference>
<feature type="domain" description="TraG P-loop" evidence="2">
    <location>
        <begin position="594"/>
        <end position="758"/>
    </location>
</feature>
<accession>A0ABV8J8Y7</accession>
<reference evidence="4" key="1">
    <citation type="journal article" date="2019" name="Int. J. Syst. Evol. Microbiol.">
        <title>The Global Catalogue of Microorganisms (GCM) 10K type strain sequencing project: providing services to taxonomists for standard genome sequencing and annotation.</title>
        <authorList>
            <consortium name="The Broad Institute Genomics Platform"/>
            <consortium name="The Broad Institute Genome Sequencing Center for Infectious Disease"/>
            <person name="Wu L."/>
            <person name="Ma J."/>
        </authorList>
    </citation>
    <scope>NUCLEOTIDE SEQUENCE [LARGE SCALE GENOMIC DNA]</scope>
    <source>
        <strain evidence="4">IBRC-M 10813</strain>
    </source>
</reference>
<feature type="coiled-coil region" evidence="1">
    <location>
        <begin position="137"/>
        <end position="167"/>
    </location>
</feature>
<evidence type="ECO:0000313" key="4">
    <source>
        <dbReference type="Proteomes" id="UP001595843"/>
    </source>
</evidence>
<dbReference type="Gene3D" id="1.10.8.730">
    <property type="match status" value="1"/>
</dbReference>